<comment type="pathway">
    <text evidence="1">Amino-acid biosynthesis; L-histidine biosynthesis; L-histidine from 5-phospho-alpha-D-ribose 1-diphosphate: step 5/9.</text>
</comment>
<feature type="compositionally biased region" description="Basic and acidic residues" evidence="10">
    <location>
        <begin position="273"/>
        <end position="286"/>
    </location>
</feature>
<evidence type="ECO:0000256" key="9">
    <source>
        <dbReference type="RuleBase" id="RU003657"/>
    </source>
</evidence>
<dbReference type="SUPFAM" id="SSF51366">
    <property type="entry name" value="Ribulose-phoshate binding barrel"/>
    <property type="match status" value="1"/>
</dbReference>
<feature type="domain" description="Glutamine amidotransferase" evidence="11">
    <location>
        <begin position="9"/>
        <end position="211"/>
    </location>
</feature>
<evidence type="ECO:0000256" key="5">
    <source>
        <dbReference type="ARBA" id="ARBA00023102"/>
    </source>
</evidence>
<evidence type="ECO:0000256" key="8">
    <source>
        <dbReference type="ARBA" id="ARBA00049534"/>
    </source>
</evidence>
<dbReference type="NCBIfam" id="TIGR01855">
    <property type="entry name" value="IMP_synth_hisH"/>
    <property type="match status" value="1"/>
</dbReference>
<accession>A0A7S2RIR9</accession>
<dbReference type="InterPro" id="IPR006062">
    <property type="entry name" value="His_biosynth"/>
</dbReference>
<dbReference type="InterPro" id="IPR004651">
    <property type="entry name" value="HisF"/>
</dbReference>
<proteinExistence type="inferred from homology"/>
<dbReference type="PROSITE" id="PS51274">
    <property type="entry name" value="GATASE_COBBQ"/>
    <property type="match status" value="1"/>
</dbReference>
<dbReference type="CDD" id="cd01748">
    <property type="entry name" value="GATase1_IGP_Synthase"/>
    <property type="match status" value="1"/>
</dbReference>
<name>A0A7S2RIR9_9STRA</name>
<dbReference type="GO" id="GO:0016829">
    <property type="term" value="F:lyase activity"/>
    <property type="evidence" value="ECO:0007669"/>
    <property type="project" value="UniProtKB-KW"/>
</dbReference>
<keyword evidence="6" id="KW-0456">Lyase</keyword>
<keyword evidence="5 9" id="KW-0368">Histidine biosynthesis</keyword>
<evidence type="ECO:0000256" key="1">
    <source>
        <dbReference type="ARBA" id="ARBA00005091"/>
    </source>
</evidence>
<dbReference type="SUPFAM" id="SSF52317">
    <property type="entry name" value="Class I glutamine amidotransferase-like"/>
    <property type="match status" value="1"/>
</dbReference>
<evidence type="ECO:0000256" key="10">
    <source>
        <dbReference type="SAM" id="MobiDB-lite"/>
    </source>
</evidence>
<dbReference type="Pfam" id="PF00117">
    <property type="entry name" value="GATase"/>
    <property type="match status" value="1"/>
</dbReference>
<evidence type="ECO:0000256" key="6">
    <source>
        <dbReference type="ARBA" id="ARBA00023239"/>
    </source>
</evidence>
<dbReference type="GO" id="GO:0000105">
    <property type="term" value="P:L-histidine biosynthetic process"/>
    <property type="evidence" value="ECO:0007669"/>
    <property type="project" value="UniProtKB-UniPathway"/>
</dbReference>
<dbReference type="UniPathway" id="UPA00031">
    <property type="reaction ID" value="UER00010"/>
</dbReference>
<dbReference type="PROSITE" id="PS51273">
    <property type="entry name" value="GATASE_TYPE_1"/>
    <property type="match status" value="1"/>
</dbReference>
<reference evidence="12" key="1">
    <citation type="submission" date="2021-01" db="EMBL/GenBank/DDBJ databases">
        <authorList>
            <person name="Corre E."/>
            <person name="Pelletier E."/>
            <person name="Niang G."/>
            <person name="Scheremetjew M."/>
            <person name="Finn R."/>
            <person name="Kale V."/>
            <person name="Holt S."/>
            <person name="Cochrane G."/>
            <person name="Meng A."/>
            <person name="Brown T."/>
            <person name="Cohen L."/>
        </authorList>
    </citation>
    <scope>NUCLEOTIDE SEQUENCE</scope>
    <source>
        <strain evidence="12">NY070348D</strain>
    </source>
</reference>
<dbReference type="InterPro" id="IPR029062">
    <property type="entry name" value="Class_I_gatase-like"/>
</dbReference>
<feature type="region of interest" description="Disordered" evidence="10">
    <location>
        <begin position="273"/>
        <end position="293"/>
    </location>
</feature>
<dbReference type="Pfam" id="PF00977">
    <property type="entry name" value="His_biosynth"/>
    <property type="match status" value="2"/>
</dbReference>
<dbReference type="EMBL" id="HBHK01006365">
    <property type="protein sequence ID" value="CAD9672190.1"/>
    <property type="molecule type" value="Transcribed_RNA"/>
</dbReference>
<evidence type="ECO:0000256" key="3">
    <source>
        <dbReference type="ARBA" id="ARBA00022801"/>
    </source>
</evidence>
<keyword evidence="3" id="KW-0378">Hydrolase</keyword>
<organism evidence="12">
    <name type="scientific">Mucochytrium quahogii</name>
    <dbReference type="NCBI Taxonomy" id="96639"/>
    <lineage>
        <taxon>Eukaryota</taxon>
        <taxon>Sar</taxon>
        <taxon>Stramenopiles</taxon>
        <taxon>Bigyra</taxon>
        <taxon>Labyrinthulomycetes</taxon>
        <taxon>Thraustochytrida</taxon>
        <taxon>Thraustochytriidae</taxon>
        <taxon>Mucochytrium</taxon>
    </lineage>
</organism>
<dbReference type="PANTHER" id="PTHR21235">
    <property type="entry name" value="IMIDAZOLE GLYCEROL PHOSPHATE SYNTHASE SUBUNIT HISF/H IGP SYNTHASE SUBUNIT HISF/H"/>
    <property type="match status" value="1"/>
</dbReference>
<dbReference type="PANTHER" id="PTHR21235:SF2">
    <property type="entry name" value="IMIDAZOLE GLYCEROL PHOSPHATE SYNTHASE HISHF"/>
    <property type="match status" value="1"/>
</dbReference>
<dbReference type="InterPro" id="IPR050064">
    <property type="entry name" value="IGPS_HisA/HisF"/>
</dbReference>
<dbReference type="InterPro" id="IPR010139">
    <property type="entry name" value="Imidazole-glycPsynth_HisH"/>
</dbReference>
<dbReference type="CDD" id="cd04731">
    <property type="entry name" value="HisF"/>
    <property type="match status" value="1"/>
</dbReference>
<keyword evidence="2 9" id="KW-0028">Amino-acid biosynthesis</keyword>
<evidence type="ECO:0000259" key="11">
    <source>
        <dbReference type="Pfam" id="PF00117"/>
    </source>
</evidence>
<dbReference type="InterPro" id="IPR013785">
    <property type="entry name" value="Aldolase_TIM"/>
</dbReference>
<dbReference type="InterPro" id="IPR011060">
    <property type="entry name" value="RibuloseP-bd_barrel"/>
</dbReference>
<dbReference type="Gene3D" id="3.20.20.70">
    <property type="entry name" value="Aldolase class I"/>
    <property type="match status" value="1"/>
</dbReference>
<comment type="similarity">
    <text evidence="9">Belongs to the HisA/HisF family.</text>
</comment>
<dbReference type="GO" id="GO:0004359">
    <property type="term" value="F:glutaminase activity"/>
    <property type="evidence" value="ECO:0007669"/>
    <property type="project" value="UniProtKB-EC"/>
</dbReference>
<dbReference type="Gene3D" id="3.40.50.880">
    <property type="match status" value="1"/>
</dbReference>
<comment type="catalytic activity">
    <reaction evidence="7">
        <text>5-[(5-phospho-1-deoxy-D-ribulos-1-ylimino)methylamino]-1-(5-phospho-beta-D-ribosyl)imidazole-4-carboxamide + L-glutamine = D-erythro-1-(imidazol-4-yl)glycerol 3-phosphate + 5-amino-1-(5-phospho-beta-D-ribosyl)imidazole-4-carboxamide + L-glutamate + H(+)</text>
        <dbReference type="Rhea" id="RHEA:24793"/>
        <dbReference type="ChEBI" id="CHEBI:15378"/>
        <dbReference type="ChEBI" id="CHEBI:29985"/>
        <dbReference type="ChEBI" id="CHEBI:58278"/>
        <dbReference type="ChEBI" id="CHEBI:58359"/>
        <dbReference type="ChEBI" id="CHEBI:58475"/>
        <dbReference type="ChEBI" id="CHEBI:58525"/>
        <dbReference type="EC" id="4.3.2.10"/>
    </reaction>
</comment>
<gene>
    <name evidence="12" type="ORF">QSP1433_LOCUS3849</name>
</gene>
<evidence type="ECO:0000313" key="12">
    <source>
        <dbReference type="EMBL" id="CAD9672190.1"/>
    </source>
</evidence>
<dbReference type="HAMAP" id="MF_00278">
    <property type="entry name" value="HisH"/>
    <property type="match status" value="1"/>
</dbReference>
<dbReference type="AlphaFoldDB" id="A0A7S2RIR9"/>
<evidence type="ECO:0000256" key="4">
    <source>
        <dbReference type="ARBA" id="ARBA00022962"/>
    </source>
</evidence>
<sequence>MGADKVVHLLDYGAGNVRSVENAIVKCGFSVETISSPEDIHMADVLVFPGVGSFGDAMRKLKSEGFVEPLKEYIKSDKRFFGICLGMQTLFEASEEEDGIQGLGIIPGIVRRFNNVQAFKDSQKEDSGLSVPHIGWNGVLRHKSSRLFSDVSGAIEEKRAYFVHSFCAPMSEENKEWVLTTTHYGTEFISSVQKGNVMATQFHPEKSGSLGLDILRGFLSHKEDPREFTPYTSGKTEPYPEVRISKRVIACLDVRKNDAGDLVVTKGDGYDVREKKAETPKEEGPPKKKGKVRNFGKPALLAGRYYEEGADEVTFLNITQFREDTLEAESMHDMLKEVSKSVFVPLTIGGGIRDYGKITALEVAAKYFRSGADKVSMGSYAVHAVIRLRDELSGKPNGETAIEKISKVYGSQAVVISVDPRRIYIETPEEEAEAKAAGYTVFEVLDDRPLKDKLAYAKWLATSQGKEYEDTEDSKLSKAELEKVDPVKKKCWFQCTVSGGRKREPLDAIQLAKGVEALGAGEVLLNSIDKDGKNSGFDIALVNAVSDAVGIPVIASSGAGAPCHFVEVFDKTKASAALAAGIFHREEVEISACKQAVKDAGLPVRM</sequence>
<keyword evidence="4" id="KW-0315">Glutamine amidotransferase</keyword>
<comment type="catalytic activity">
    <reaction evidence="8">
        <text>L-glutamine + H2O = L-glutamate + NH4(+)</text>
        <dbReference type="Rhea" id="RHEA:15889"/>
        <dbReference type="ChEBI" id="CHEBI:15377"/>
        <dbReference type="ChEBI" id="CHEBI:28938"/>
        <dbReference type="ChEBI" id="CHEBI:29985"/>
        <dbReference type="ChEBI" id="CHEBI:58359"/>
        <dbReference type="EC" id="3.5.1.2"/>
    </reaction>
</comment>
<dbReference type="GO" id="GO:0000107">
    <property type="term" value="F:imidazoleglycerol-phosphate synthase activity"/>
    <property type="evidence" value="ECO:0007669"/>
    <property type="project" value="InterPro"/>
</dbReference>
<dbReference type="InterPro" id="IPR017926">
    <property type="entry name" value="GATASE"/>
</dbReference>
<evidence type="ECO:0000256" key="7">
    <source>
        <dbReference type="ARBA" id="ARBA00047838"/>
    </source>
</evidence>
<evidence type="ECO:0000256" key="2">
    <source>
        <dbReference type="ARBA" id="ARBA00022605"/>
    </source>
</evidence>
<protein>
    <recommendedName>
        <fullName evidence="11">Glutamine amidotransferase domain-containing protein</fullName>
    </recommendedName>
</protein>